<keyword evidence="4" id="KW-1185">Reference proteome</keyword>
<dbReference type="AlphaFoldDB" id="A0A127VFK0"/>
<dbReference type="RefSeq" id="WP_068402605.1">
    <property type="nucleotide sequence ID" value="NZ_CP014504.1"/>
</dbReference>
<feature type="region of interest" description="Disordered" evidence="2">
    <location>
        <begin position="27"/>
        <end position="65"/>
    </location>
</feature>
<dbReference type="EMBL" id="CP014504">
    <property type="protein sequence ID" value="AMP99977.1"/>
    <property type="molecule type" value="Genomic_DNA"/>
</dbReference>
<evidence type="ECO:0000313" key="3">
    <source>
        <dbReference type="EMBL" id="AMP99977.1"/>
    </source>
</evidence>
<feature type="coiled-coil region" evidence="1">
    <location>
        <begin position="135"/>
        <end position="198"/>
    </location>
</feature>
<dbReference type="PATRIC" id="fig|188932.3.peg.3234"/>
<dbReference type="OrthoDB" id="663621at2"/>
<organism evidence="3 4">
    <name type="scientific">Pedobacter cryoconitis</name>
    <dbReference type="NCBI Taxonomy" id="188932"/>
    <lineage>
        <taxon>Bacteria</taxon>
        <taxon>Pseudomonadati</taxon>
        <taxon>Bacteroidota</taxon>
        <taxon>Sphingobacteriia</taxon>
        <taxon>Sphingobacteriales</taxon>
        <taxon>Sphingobacteriaceae</taxon>
        <taxon>Pedobacter</taxon>
    </lineage>
</organism>
<evidence type="ECO:0000313" key="4">
    <source>
        <dbReference type="Proteomes" id="UP000071561"/>
    </source>
</evidence>
<accession>A0A127VFK0</accession>
<name>A0A127VFK0_9SPHI</name>
<feature type="compositionally biased region" description="Low complexity" evidence="2">
    <location>
        <begin position="50"/>
        <end position="61"/>
    </location>
</feature>
<reference evidence="3 4" key="1">
    <citation type="submission" date="2016-03" db="EMBL/GenBank/DDBJ databases">
        <title>Complete genome sequence of Pedobacter cryoconitis PAMC 27485.</title>
        <authorList>
            <person name="Lee J."/>
            <person name="Kim O.-S."/>
        </authorList>
    </citation>
    <scope>NUCLEOTIDE SEQUENCE [LARGE SCALE GENOMIC DNA]</scope>
    <source>
        <strain evidence="3 4">PAMC 27485</strain>
    </source>
</reference>
<dbReference type="Proteomes" id="UP000071561">
    <property type="component" value="Chromosome"/>
</dbReference>
<dbReference type="KEGG" id="pcm:AY601_3104"/>
<feature type="compositionally biased region" description="Polar residues" evidence="2">
    <location>
        <begin position="32"/>
        <end position="41"/>
    </location>
</feature>
<sequence length="236" mass="26333">MSEEPANNSFGILRSLKKLIFEDSPEPFVPESKQTVAPSVTETKKGEGVTNNPQTNLTQNTSDLPPTDVKQMKLKVLEILERINEPGLDFFEVWNAAAEMGSVNAGSIKAAFTSLKYVDKTLDKDKLVRTGQNYAAELQKVIDKETSQKQQQKENIEQNQVAEKANLTAEIGRLEQSMEELREKLSSRQKELKEINSKYEPQLKDIDAKIAVGNTAVAEVITDIKNALNIIQTNIN</sequence>
<evidence type="ECO:0000256" key="1">
    <source>
        <dbReference type="SAM" id="Coils"/>
    </source>
</evidence>
<keyword evidence="1" id="KW-0175">Coiled coil</keyword>
<gene>
    <name evidence="3" type="ORF">AY601_3104</name>
</gene>
<protein>
    <submittedName>
        <fullName evidence="3">Uncharacterized protein</fullName>
    </submittedName>
</protein>
<evidence type="ECO:0000256" key="2">
    <source>
        <dbReference type="SAM" id="MobiDB-lite"/>
    </source>
</evidence>
<proteinExistence type="predicted"/>